<feature type="signal peptide" evidence="1">
    <location>
        <begin position="1"/>
        <end position="19"/>
    </location>
</feature>
<reference evidence="2 3" key="1">
    <citation type="journal article" date="2019" name="PLoS ONE">
        <title>Comparative genome analysis indicates high evolutionary potential of pathogenicity genes in Colletotrichum tanaceti.</title>
        <authorList>
            <person name="Lelwala R.V."/>
            <person name="Korhonen P.K."/>
            <person name="Young N.D."/>
            <person name="Scott J.B."/>
            <person name="Ades P.A."/>
            <person name="Gasser R.B."/>
            <person name="Taylor P.W.J."/>
        </authorList>
    </citation>
    <scope>NUCLEOTIDE SEQUENCE [LARGE SCALE GENOMIC DNA]</scope>
    <source>
        <strain evidence="2">BRIP57314</strain>
    </source>
</reference>
<comment type="caution">
    <text evidence="2">The sequence shown here is derived from an EMBL/GenBank/DDBJ whole genome shotgun (WGS) entry which is preliminary data.</text>
</comment>
<sequence>MKFSVICTIVALAITSTEACAKYKHCWCERSNFTYEGKVQDNIRWDDDTVNACVDPGTPGYYGKNFKECHRYKKHIIPLVPSKAINNCAWTKKCISVGASTGYCRDKI</sequence>
<feature type="chain" id="PRO_5020820049" evidence="1">
    <location>
        <begin position="20"/>
        <end position="108"/>
    </location>
</feature>
<dbReference type="Proteomes" id="UP000310108">
    <property type="component" value="Unassembled WGS sequence"/>
</dbReference>
<keyword evidence="1" id="KW-0732">Signal</keyword>
<dbReference type="EMBL" id="PJEX01000077">
    <property type="protein sequence ID" value="TKW56094.1"/>
    <property type="molecule type" value="Genomic_DNA"/>
</dbReference>
<organism evidence="2 3">
    <name type="scientific">Colletotrichum tanaceti</name>
    <dbReference type="NCBI Taxonomy" id="1306861"/>
    <lineage>
        <taxon>Eukaryota</taxon>
        <taxon>Fungi</taxon>
        <taxon>Dikarya</taxon>
        <taxon>Ascomycota</taxon>
        <taxon>Pezizomycotina</taxon>
        <taxon>Sordariomycetes</taxon>
        <taxon>Hypocreomycetidae</taxon>
        <taxon>Glomerellales</taxon>
        <taxon>Glomerellaceae</taxon>
        <taxon>Colletotrichum</taxon>
        <taxon>Colletotrichum destructivum species complex</taxon>
    </lineage>
</organism>
<evidence type="ECO:0000256" key="1">
    <source>
        <dbReference type="SAM" id="SignalP"/>
    </source>
</evidence>
<protein>
    <submittedName>
        <fullName evidence="2">Uncharacterized protein</fullName>
    </submittedName>
</protein>
<gene>
    <name evidence="2" type="ORF">CTA1_8242</name>
</gene>
<dbReference type="AlphaFoldDB" id="A0A4U6XJZ1"/>
<proteinExistence type="predicted"/>
<keyword evidence="3" id="KW-1185">Reference proteome</keyword>
<evidence type="ECO:0000313" key="3">
    <source>
        <dbReference type="Proteomes" id="UP000310108"/>
    </source>
</evidence>
<evidence type="ECO:0000313" key="2">
    <source>
        <dbReference type="EMBL" id="TKW56094.1"/>
    </source>
</evidence>
<accession>A0A4U6XJZ1</accession>
<name>A0A4U6XJZ1_9PEZI</name>
<dbReference type="OrthoDB" id="4789072at2759"/>